<accession>A0A7S4UKJ0</accession>
<keyword evidence="2" id="KW-0433">Leucine-rich repeat</keyword>
<dbReference type="SMART" id="SM00368">
    <property type="entry name" value="LRR_RI"/>
    <property type="match status" value="11"/>
</dbReference>
<reference evidence="6" key="1">
    <citation type="submission" date="2021-01" db="EMBL/GenBank/DDBJ databases">
        <authorList>
            <person name="Corre E."/>
            <person name="Pelletier E."/>
            <person name="Niang G."/>
            <person name="Scheremetjew M."/>
            <person name="Finn R."/>
            <person name="Kale V."/>
            <person name="Holt S."/>
            <person name="Cochrane G."/>
            <person name="Meng A."/>
            <person name="Brown T."/>
            <person name="Cohen L."/>
        </authorList>
    </citation>
    <scope>NUCLEOTIDE SEQUENCE</scope>
    <source>
        <strain evidence="6">CCMP 2712</strain>
    </source>
</reference>
<evidence type="ECO:0000256" key="4">
    <source>
        <dbReference type="SAM" id="MobiDB-lite"/>
    </source>
</evidence>
<evidence type="ECO:0000313" key="6">
    <source>
        <dbReference type="EMBL" id="CAE2340070.1"/>
    </source>
</evidence>
<dbReference type="PANTHER" id="PTHR24113">
    <property type="entry name" value="RAN GTPASE-ACTIVATING PROTEIN 1"/>
    <property type="match status" value="1"/>
</dbReference>
<dbReference type="GO" id="GO:0048471">
    <property type="term" value="C:perinuclear region of cytoplasm"/>
    <property type="evidence" value="ECO:0007669"/>
    <property type="project" value="TreeGrafter"/>
</dbReference>
<dbReference type="EMBL" id="HBKN01049427">
    <property type="protein sequence ID" value="CAE2340070.1"/>
    <property type="molecule type" value="Transcribed_RNA"/>
</dbReference>
<dbReference type="InterPro" id="IPR001611">
    <property type="entry name" value="Leu-rich_rpt"/>
</dbReference>
<dbReference type="GO" id="GO:0031267">
    <property type="term" value="F:small GTPase binding"/>
    <property type="evidence" value="ECO:0007669"/>
    <property type="project" value="TreeGrafter"/>
</dbReference>
<feature type="compositionally biased region" description="Basic and acidic residues" evidence="4">
    <location>
        <begin position="32"/>
        <end position="46"/>
    </location>
</feature>
<dbReference type="InterPro" id="IPR013761">
    <property type="entry name" value="SAM/pointed_sf"/>
</dbReference>
<dbReference type="Pfam" id="PF07647">
    <property type="entry name" value="SAM_2"/>
    <property type="match status" value="1"/>
</dbReference>
<gene>
    <name evidence="6" type="ORF">GTHE00462_LOCUS38627</name>
</gene>
<evidence type="ECO:0000256" key="1">
    <source>
        <dbReference type="ARBA" id="ARBA00022468"/>
    </source>
</evidence>
<dbReference type="SMART" id="SM00367">
    <property type="entry name" value="LRR_CC"/>
    <property type="match status" value="3"/>
</dbReference>
<dbReference type="PANTHER" id="PTHR24113:SF12">
    <property type="entry name" value="RAN GTPASE-ACTIVATING PROTEIN 1"/>
    <property type="match status" value="1"/>
</dbReference>
<dbReference type="InterPro" id="IPR032675">
    <property type="entry name" value="LRR_dom_sf"/>
</dbReference>
<dbReference type="PROSITE" id="PS50105">
    <property type="entry name" value="SAM_DOMAIN"/>
    <property type="match status" value="1"/>
</dbReference>
<dbReference type="InterPro" id="IPR001660">
    <property type="entry name" value="SAM"/>
</dbReference>
<protein>
    <recommendedName>
        <fullName evidence="5">SAM domain-containing protein</fullName>
    </recommendedName>
</protein>
<dbReference type="Gene3D" id="1.10.150.50">
    <property type="entry name" value="Transcription Factor, Ets-1"/>
    <property type="match status" value="1"/>
</dbReference>
<feature type="region of interest" description="Disordered" evidence="4">
    <location>
        <begin position="1"/>
        <end position="53"/>
    </location>
</feature>
<keyword evidence="1" id="KW-0343">GTPase activation</keyword>
<keyword evidence="3" id="KW-0677">Repeat</keyword>
<dbReference type="SUPFAM" id="SSF47769">
    <property type="entry name" value="SAM/Pointed domain"/>
    <property type="match status" value="1"/>
</dbReference>
<dbReference type="Gene3D" id="3.80.10.10">
    <property type="entry name" value="Ribonuclease Inhibitor"/>
    <property type="match status" value="4"/>
</dbReference>
<dbReference type="GO" id="GO:0005829">
    <property type="term" value="C:cytosol"/>
    <property type="evidence" value="ECO:0007669"/>
    <property type="project" value="TreeGrafter"/>
</dbReference>
<dbReference type="SMART" id="SM00454">
    <property type="entry name" value="SAM"/>
    <property type="match status" value="1"/>
</dbReference>
<sequence>MLRSLLRRKSKASVEAAEVGEPAYTPAASATRADDHVEPVERDQPTWRRSSPLVREEEVPLDVMKNIGFLQGKLKELMDVLLGPDVVRQWRATQLDALFEKLRELLTGEDEMTSKIRRGLALNDASRHRPDIDHPMPMEALEVFKSPHYEKLRKFSHDSKEEVMSAWRTASMEYLLASTLLCFIRFLDRNSQASRECMTVRHLSETLVTTMAPVLNGRSEGMAQEPELTYANMLRAAETAWSIQTAAESQYRQLVVKSWCEENEQAILDLMDENIEERGDGGQSLWGGMDDKYERLKLNTPLFNFLDFIVSFLDFCYANGYVFKPSSKPVKTWNNEDVCEWARNLKFSHYLPAIVSSGINGDALLELSRRDLEEVLEVRDGRDQEKLWANLEVLRKTSTYEPVGKLVRETRRLETLRVPDGARGGENMVVHDPSGKQVNIVIPTETQDRTRKLEAGMEFKHKFTYKKVVLNKWQLAQNSTMKEMEGFAGCLKEGEERNARTLWKGALRKVKTMNLLESKVSRRLRMSQSDDTVRLSAMDLLPRDAYTLRDFLVANSMCKRLELSFNRFGAEGATILAQALKENRSVSELRIASNCIGDKGAIEIAELIRVSEYLEELDLGDNDLSCRSGIAIFYAAAMSLPARNASGQKVPGSHILKRVLLYHNRLGPQTMQAWAKCISKHPKLEVDLTDNNVGDEGLVNLSRAVTRHWTQDRMDLRGMRVGPVGLMSLVSSIALHSFRSVSTLYLSGNPLGGEGADHLILLLERNLALTALDVSGCSLQDKGVEKIAQGLERNERLEYIDLGDNDISDHGVNAVAAMLAAKGKRARNRQHLFPFSLKRVVLSTNGITSTGFGQFAAAVTIAHLATIELSSCKITDNGCRAFSQHLANNRTLKIIDLSSNLLTADGVWVLAESIIANRSIETIRINDNRLLDSGGRGIATILNGNHHIQEVNVAGNGIGPKGLIPIFKVLMMRPVPLELHIHGNPYLRDDKCLKYIDKLESSNRIVSVNQ</sequence>
<dbReference type="GO" id="GO:0005634">
    <property type="term" value="C:nucleus"/>
    <property type="evidence" value="ECO:0007669"/>
    <property type="project" value="TreeGrafter"/>
</dbReference>
<dbReference type="GO" id="GO:0005096">
    <property type="term" value="F:GTPase activator activity"/>
    <property type="evidence" value="ECO:0007669"/>
    <property type="project" value="InterPro"/>
</dbReference>
<dbReference type="InterPro" id="IPR006553">
    <property type="entry name" value="Leu-rich_rpt_Cys-con_subtyp"/>
</dbReference>
<evidence type="ECO:0000256" key="3">
    <source>
        <dbReference type="ARBA" id="ARBA00022737"/>
    </source>
</evidence>
<organism evidence="6">
    <name type="scientific">Guillardia theta</name>
    <name type="common">Cryptophyte</name>
    <name type="synonym">Cryptomonas phi</name>
    <dbReference type="NCBI Taxonomy" id="55529"/>
    <lineage>
        <taxon>Eukaryota</taxon>
        <taxon>Cryptophyceae</taxon>
        <taxon>Pyrenomonadales</taxon>
        <taxon>Geminigeraceae</taxon>
        <taxon>Guillardia</taxon>
    </lineage>
</organism>
<evidence type="ECO:0000256" key="2">
    <source>
        <dbReference type="ARBA" id="ARBA00022614"/>
    </source>
</evidence>
<name>A0A7S4UKJ0_GUITH</name>
<dbReference type="InterPro" id="IPR027038">
    <property type="entry name" value="RanGap"/>
</dbReference>
<dbReference type="Pfam" id="PF13516">
    <property type="entry name" value="LRR_6"/>
    <property type="match status" value="7"/>
</dbReference>
<evidence type="ECO:0000259" key="5">
    <source>
        <dbReference type="PROSITE" id="PS50105"/>
    </source>
</evidence>
<dbReference type="GO" id="GO:0006913">
    <property type="term" value="P:nucleocytoplasmic transport"/>
    <property type="evidence" value="ECO:0007669"/>
    <property type="project" value="TreeGrafter"/>
</dbReference>
<proteinExistence type="predicted"/>
<feature type="domain" description="SAM" evidence="5">
    <location>
        <begin position="333"/>
        <end position="397"/>
    </location>
</feature>
<feature type="compositionally biased region" description="Basic residues" evidence="4">
    <location>
        <begin position="1"/>
        <end position="11"/>
    </location>
</feature>
<dbReference type="SUPFAM" id="SSF52047">
    <property type="entry name" value="RNI-like"/>
    <property type="match status" value="1"/>
</dbReference>
<dbReference type="AlphaFoldDB" id="A0A7S4UKJ0"/>